<evidence type="ECO:0000256" key="1">
    <source>
        <dbReference type="SAM" id="SignalP"/>
    </source>
</evidence>
<keyword evidence="3" id="KW-1185">Reference proteome</keyword>
<sequence length="752" mass="83093">MRANFHFLTRPALLSLLLIACSNATAADFLVSDPQAYENALKKVQPGDSIILADGTWQNFEILFNGKGTKEQPITLRGQTSGKVFLTGQSNLRLAGEHLLVTGLVFKDGYTPTGEVIAFRRNKEDVANYSRITEVVIDNFSNPEKFEQDSWVMMYGQYNRFDHNHLVGKRNAGVTMAVRLTTEASQQNHHRIDHNYFGPRPTLGSNGGETLRIGTSHYSLTDSFTRIENNYFDRCNGEVEIISNKSGKNTIRNNVFFESRGTLTLRHGNGNLVENNVFFGNGVDHTGGIRVINSDQIIRNNYLEGLTGYRFGSGLTVMNGVPNSKINRYHQVNNALIEHNTLVDVEHIQFAAGSDKERTATPVNSVMKNNIIVNHHGSDGIDIFDDISGIEFANNLLNKDATASIDTGFDQQTITMTRAANGLLYPSDKAQQKLGVSRDLTPIRKDQVGVSWYPKTEPDVAFDSGKTIVVSPGDNTLFDAIAQAKTGDVLELQAGAYRVSKILSMDKTITIRAKQKHTAVIYPLRSTLFEISNFGNLTLDGVRVDASNAPDAAGNTLIRTTRLPMQQNYRLVIENSVFEHLDINHSYHFFDAGNRSFADYIRVTNSQFSHITGDLFRLNKELDDLGIYNVEYLTISDSTIEDVEGAIAKVYRGGTDESTFGPHVVLSNNQFNDIGKGKRNKSNGSLTLLGVQVTNIMSNTFINSAPVIIDHTVGQPKTSITNNVFEGSPEPMIKQLFPLSGATIKMTGNTSL</sequence>
<keyword evidence="2" id="KW-0456">Lyase</keyword>
<dbReference type="PROSITE" id="PS51257">
    <property type="entry name" value="PROKAR_LIPOPROTEIN"/>
    <property type="match status" value="1"/>
</dbReference>
<dbReference type="RefSeq" id="WP_007106953.1">
    <property type="nucleotide sequence ID" value="NZ_BAER01000127.1"/>
</dbReference>
<organism evidence="2 3">
    <name type="scientific">Paraglaciecola polaris LMG 21857</name>
    <dbReference type="NCBI Taxonomy" id="1129793"/>
    <lineage>
        <taxon>Bacteria</taxon>
        <taxon>Pseudomonadati</taxon>
        <taxon>Pseudomonadota</taxon>
        <taxon>Gammaproteobacteria</taxon>
        <taxon>Alteromonadales</taxon>
        <taxon>Alteromonadaceae</taxon>
        <taxon>Paraglaciecola</taxon>
    </lineage>
</organism>
<gene>
    <name evidence="2" type="primary">algL</name>
    <name evidence="2" type="ORF">GPLA_4311</name>
</gene>
<reference evidence="3" key="1">
    <citation type="journal article" date="2014" name="Environ. Microbiol.">
        <title>Comparative genomics of the marine bacterial genus Glaciecola reveals the high degree of genomic diversity and genomic characteristic for cold adaptation.</title>
        <authorList>
            <person name="Qin Q.L."/>
            <person name="Xie B.B."/>
            <person name="Yu Y."/>
            <person name="Shu Y.L."/>
            <person name="Rong J.C."/>
            <person name="Zhang Y.J."/>
            <person name="Zhao D.L."/>
            <person name="Chen X.L."/>
            <person name="Zhang X.Y."/>
            <person name="Chen B."/>
            <person name="Zhou B.C."/>
            <person name="Zhang Y.Z."/>
        </authorList>
    </citation>
    <scope>NUCLEOTIDE SEQUENCE [LARGE SCALE GENOMIC DNA]</scope>
    <source>
        <strain evidence="3">LMG 21857</strain>
    </source>
</reference>
<dbReference type="Pfam" id="PF14592">
    <property type="entry name" value="Chondroitinas_B"/>
    <property type="match status" value="1"/>
</dbReference>
<dbReference type="STRING" id="1129793.GPLA_4311"/>
<accession>K7AIX7</accession>
<dbReference type="AlphaFoldDB" id="K7AIX7"/>
<dbReference type="EMBL" id="BAER01000127">
    <property type="protein sequence ID" value="GAC35190.1"/>
    <property type="molecule type" value="Genomic_DNA"/>
</dbReference>
<dbReference type="InterPro" id="IPR011050">
    <property type="entry name" value="Pectin_lyase_fold/virulence"/>
</dbReference>
<dbReference type="SUPFAM" id="SSF51126">
    <property type="entry name" value="Pectin lyase-like"/>
    <property type="match status" value="2"/>
</dbReference>
<evidence type="ECO:0000313" key="3">
    <source>
        <dbReference type="Proteomes" id="UP000006322"/>
    </source>
</evidence>
<dbReference type="Gene3D" id="2.160.20.10">
    <property type="entry name" value="Single-stranded right-handed beta-helix, Pectin lyase-like"/>
    <property type="match status" value="2"/>
</dbReference>
<keyword evidence="1" id="KW-0732">Signal</keyword>
<feature type="chain" id="PRO_5003899129" evidence="1">
    <location>
        <begin position="27"/>
        <end position="752"/>
    </location>
</feature>
<proteinExistence type="predicted"/>
<dbReference type="InterPro" id="IPR039513">
    <property type="entry name" value="PL-6"/>
</dbReference>
<evidence type="ECO:0000313" key="2">
    <source>
        <dbReference type="EMBL" id="GAC35190.1"/>
    </source>
</evidence>
<dbReference type="CDD" id="cd14251">
    <property type="entry name" value="PL-6"/>
    <property type="match status" value="1"/>
</dbReference>
<dbReference type="EC" id="4.2.2.3" evidence="2"/>
<feature type="signal peptide" evidence="1">
    <location>
        <begin position="1"/>
        <end position="26"/>
    </location>
</feature>
<dbReference type="InterPro" id="IPR012334">
    <property type="entry name" value="Pectin_lyas_fold"/>
</dbReference>
<dbReference type="SMART" id="SM00710">
    <property type="entry name" value="PbH1"/>
    <property type="match status" value="8"/>
</dbReference>
<dbReference type="OrthoDB" id="6475864at2"/>
<dbReference type="GO" id="GO:0045135">
    <property type="term" value="F:poly(beta-D-mannuronate) lyase activity"/>
    <property type="evidence" value="ECO:0007669"/>
    <property type="project" value="UniProtKB-EC"/>
</dbReference>
<dbReference type="Proteomes" id="UP000006322">
    <property type="component" value="Unassembled WGS sequence"/>
</dbReference>
<name>K7AIX7_9ALTE</name>
<protein>
    <submittedName>
        <fullName evidence="2">Poly(Beta-D-mannuronate) lyase</fullName>
        <ecNumber evidence="2">4.2.2.3</ecNumber>
    </submittedName>
</protein>
<dbReference type="InterPro" id="IPR006626">
    <property type="entry name" value="PbH1"/>
</dbReference>
<comment type="caution">
    <text evidence="2">The sequence shown here is derived from an EMBL/GenBank/DDBJ whole genome shotgun (WGS) entry which is preliminary data.</text>
</comment>